<reference evidence="2" key="1">
    <citation type="submission" date="2017-01" db="EMBL/GenBank/DDBJ databases">
        <title>Gardnerella vaginalis bacteremia associated with severe acute encephalopathy in a young female patient: Case Report and characterization of the isolate.</title>
        <authorList>
            <person name="Tankovic J."/>
            <person name="Timinskas A."/>
            <person name="Zilnyte M."/>
            <person name="Janulaitiene M."/>
            <person name="Zvirbliene A."/>
            <person name="Pleckaityte M."/>
        </authorList>
    </citation>
    <scope>NUCLEOTIDE SEQUENCE [LARGE SCALE GENOMIC DNA]</scope>
    <source>
        <strain evidence="2">GV37</strain>
    </source>
</reference>
<gene>
    <name evidence="1" type="ORF">BVL65_04085</name>
</gene>
<dbReference type="EMBL" id="CP019058">
    <property type="protein sequence ID" value="APW18746.1"/>
    <property type="molecule type" value="Genomic_DNA"/>
</dbReference>
<accession>A0ABM6GJF9</accession>
<dbReference type="RefSeq" id="WP_048730104.1">
    <property type="nucleotide sequence ID" value="NZ_CP019058.1"/>
</dbReference>
<name>A0ABM6GJF9_9BIFI</name>
<dbReference type="Gene3D" id="3.30.830.10">
    <property type="entry name" value="Metalloenzyme, LuxS/M16 peptidase-like"/>
    <property type="match status" value="1"/>
</dbReference>
<evidence type="ECO:0008006" key="3">
    <source>
        <dbReference type="Google" id="ProtNLM"/>
    </source>
</evidence>
<protein>
    <recommendedName>
        <fullName evidence="3">Insulinase family protein</fullName>
    </recommendedName>
</protein>
<dbReference type="InterPro" id="IPR011249">
    <property type="entry name" value="Metalloenz_LuxS/M16"/>
</dbReference>
<dbReference type="Proteomes" id="UP000186260">
    <property type="component" value="Chromosome"/>
</dbReference>
<evidence type="ECO:0000313" key="2">
    <source>
        <dbReference type="Proteomes" id="UP000186260"/>
    </source>
</evidence>
<keyword evidence="2" id="KW-1185">Reference proteome</keyword>
<proteinExistence type="predicted"/>
<organism evidence="1 2">
    <name type="scientific">Gardnerella swidsinskii</name>
    <dbReference type="NCBI Taxonomy" id="2792979"/>
    <lineage>
        <taxon>Bacteria</taxon>
        <taxon>Bacillati</taxon>
        <taxon>Actinomycetota</taxon>
        <taxon>Actinomycetes</taxon>
        <taxon>Bifidobacteriales</taxon>
        <taxon>Bifidobacteriaceae</taxon>
        <taxon>Gardnerella</taxon>
    </lineage>
</organism>
<dbReference type="SUPFAM" id="SSF63411">
    <property type="entry name" value="LuxS/MPP-like metallohydrolase"/>
    <property type="match status" value="1"/>
</dbReference>
<sequence length="403" mass="46443">MKIWCSQRILDETHINVMLVLPVGSRNDRFPHEHHLLEHLILEIEMPNGNTLREYLDNRGIQSKAATSRDLITLAFTAQATKKAASFINDAISSIISSQWNKSTENSVVSVLESEMFAIPTNMTKAARLSAEFSYWREENNLDPHYVHTTMDNLSQQLPSYLKSLINESLILIDDPTNFLYKALNERLSINRTNSPLPKLHTEYAYDKDEKFSVFARPTNLSSIIIGTNRKLHIEEQLSMLAISYCLSRGMRSGLLWNINQMRQFALYYMIAWFKASAKDAILAVDWVSIPDKELSIKHEVLNTLTLIAKNHDLLKKELPFAINEIHIQAQRIKEMPVIERFKAMAIEILDGNENPSYDSIFRKIDTITIEKCSHLLNEFIQYPVLFINQKGQAQFQKITEED</sequence>
<evidence type="ECO:0000313" key="1">
    <source>
        <dbReference type="EMBL" id="APW18746.1"/>
    </source>
</evidence>